<feature type="region of interest" description="Disordered" evidence="1">
    <location>
        <begin position="1"/>
        <end position="23"/>
    </location>
</feature>
<reference evidence="2 3" key="1">
    <citation type="journal article" date="2018" name="Biodegradation">
        <title>1,4-Dioxane degradation characteristics of Rhodococcus aetherivorans JCM 14343.</title>
        <authorList>
            <person name="Inoue D."/>
            <person name="Tsunoda T."/>
            <person name="Yamamoto N."/>
            <person name="Ike M."/>
            <person name="Sei K."/>
        </authorList>
    </citation>
    <scope>NUCLEOTIDE SEQUENCE [LARGE SCALE GENOMIC DNA]</scope>
    <source>
        <strain evidence="2 3">JCM 14343</strain>
    </source>
</reference>
<protein>
    <submittedName>
        <fullName evidence="2">Uncharacterized protein</fullName>
    </submittedName>
</protein>
<accession>A0ABQ0YJX2</accession>
<keyword evidence="3" id="KW-1185">Reference proteome</keyword>
<organism evidence="2 3">
    <name type="scientific">Rhodococcus aetherivorans</name>
    <dbReference type="NCBI Taxonomy" id="191292"/>
    <lineage>
        <taxon>Bacteria</taxon>
        <taxon>Bacillati</taxon>
        <taxon>Actinomycetota</taxon>
        <taxon>Actinomycetes</taxon>
        <taxon>Mycobacteriales</taxon>
        <taxon>Nocardiaceae</taxon>
        <taxon>Rhodococcus</taxon>
    </lineage>
</organism>
<evidence type="ECO:0000313" key="2">
    <source>
        <dbReference type="EMBL" id="GES36804.1"/>
    </source>
</evidence>
<evidence type="ECO:0000256" key="1">
    <source>
        <dbReference type="SAM" id="MobiDB-lite"/>
    </source>
</evidence>
<comment type="caution">
    <text evidence="2">The sequence shown here is derived from an EMBL/GenBank/DDBJ whole genome shotgun (WGS) entry which is preliminary data.</text>
</comment>
<evidence type="ECO:0000313" key="3">
    <source>
        <dbReference type="Proteomes" id="UP000325466"/>
    </source>
</evidence>
<sequence length="61" mass="6729">MGHLEGLRPQPPPVGQRRRPDLRTGRIAAVRRSGLHIDSRVTPTADGRFVMEIARTAENAS</sequence>
<name>A0ABQ0YJX2_9NOCA</name>
<dbReference type="EMBL" id="BLAH01000076">
    <property type="protein sequence ID" value="GES36804.1"/>
    <property type="molecule type" value="Genomic_DNA"/>
</dbReference>
<gene>
    <name evidence="2" type="ORF">RAJCM14343_2057</name>
</gene>
<proteinExistence type="predicted"/>
<dbReference type="Proteomes" id="UP000325466">
    <property type="component" value="Unassembled WGS sequence"/>
</dbReference>